<gene>
    <name evidence="2" type="ORF">JIV24_07380</name>
</gene>
<accession>A0ABS1HHL5</accession>
<dbReference type="Proteomes" id="UP000605676">
    <property type="component" value="Unassembled WGS sequence"/>
</dbReference>
<organism evidence="2 3">
    <name type="scientific">Carboxylicivirga marina</name>
    <dbReference type="NCBI Taxonomy" id="2800988"/>
    <lineage>
        <taxon>Bacteria</taxon>
        <taxon>Pseudomonadati</taxon>
        <taxon>Bacteroidota</taxon>
        <taxon>Bacteroidia</taxon>
        <taxon>Marinilabiliales</taxon>
        <taxon>Marinilabiliaceae</taxon>
        <taxon>Carboxylicivirga</taxon>
    </lineage>
</organism>
<keyword evidence="3" id="KW-1185">Reference proteome</keyword>
<dbReference type="InterPro" id="IPR026341">
    <property type="entry name" value="T9SS_type_B"/>
</dbReference>
<proteinExistence type="predicted"/>
<dbReference type="PANTHER" id="PTHR46534:SF1">
    <property type="entry name" value="IGGFC-BINDING PROTEIN N-TERMINAL DOMAIN-CONTAINING PROTEIN"/>
    <property type="match status" value="1"/>
</dbReference>
<dbReference type="InterPro" id="IPR035234">
    <property type="entry name" value="IgGFc-bd_N"/>
</dbReference>
<evidence type="ECO:0000259" key="1">
    <source>
        <dbReference type="Pfam" id="PF17517"/>
    </source>
</evidence>
<name>A0ABS1HHL5_9BACT</name>
<evidence type="ECO:0000313" key="2">
    <source>
        <dbReference type="EMBL" id="MBK3517161.1"/>
    </source>
</evidence>
<evidence type="ECO:0000313" key="3">
    <source>
        <dbReference type="Proteomes" id="UP000605676"/>
    </source>
</evidence>
<dbReference type="NCBIfam" id="TIGR04131">
    <property type="entry name" value="Bac_Flav_CTERM"/>
    <property type="match status" value="1"/>
</dbReference>
<reference evidence="2 3" key="1">
    <citation type="submission" date="2021-01" db="EMBL/GenBank/DDBJ databases">
        <title>Carboxyliciviraga sp.nov., isolated from coastal sediments.</title>
        <authorList>
            <person name="Lu D."/>
            <person name="Zhang T."/>
        </authorList>
    </citation>
    <scope>NUCLEOTIDE SEQUENCE [LARGE SCALE GENOMIC DNA]</scope>
    <source>
        <strain evidence="2 3">N1Y132</strain>
    </source>
</reference>
<feature type="domain" description="IgGFc-binding protein N-terminal" evidence="1">
    <location>
        <begin position="125"/>
        <end position="407"/>
    </location>
</feature>
<dbReference type="RefSeq" id="WP_200464387.1">
    <property type="nucleotide sequence ID" value="NZ_JAENRR010000013.1"/>
</dbReference>
<sequence length="1520" mass="165681">MRRIFTNILLLMLCTAVNGQIGREFWFAAPDVWEGAGDNPVVLRVTSLDEPATVTISLPAQGGKVLGMHSIGAHSHYGFQLKKVDVENYPSNQVNNKGILITSTADITAYYDVSAVDNPDKFILKEDNAIGFEFFIPSQNVYGNNADFEGNASEKADIVATEDNTTVTITPSINVVGHAAGIAYDIVLNRGQTYCIECADISPSASLGGTHVVADKRIAITISDDAIIEDTDSFPNDLIGDQLIPVNVIGNEYVAINTSKSASSYKNQNSVQKVFVMAIEDNTLVFTNNTTKNTKALNRGEIEEFDISDHALFIFATKKVYAYQLTGLVNPNASTIANEIGSAILPSYSCNGSNSVSFTRVFNRDFWVNVIIKRKDVKNFSLYDNAGNDINVSKYINSWQTVPGQDTGQEAWVCCAVNLNNLSTGIPYQLENSSGLFHLCILDESDSDITGGGSSFGYFSSYNSFYASDSGDKCLGEEVQLEAKDGMKSYNWFSTETGRQVLSNDRTFTVTEPGKYWVEAEVMFGGCVTADTLDVDFFFPEIELGNDTLVCEGEVIDYALEDIYASYLWSNGDNASGSQFVADGTSSEFSVIVTDAMGCSNSDTVGIGIAPVPEIIINSTTVCEGEAVINTSTFERYEWSLNGVVINIDESQNWINPTQSGVYMLTVWTAEGCSKTEAIDITVIPLPVLNLSSQSACAGSSLKITAPAGLNSYSWSTGETTQSIDVMSSGNYMLEVVDANGCVTNDEVQITFHEPLNINLGPDREECVGVSINISNESNYTDFKWTFEPDNSPGTVVDLNPSPAHLYSITNSTIDNSGLYKVEATDINGCAVSDEVIFTFQTANPIDLIITEDLCAGNSIDVIASSGYDSYSWTIDGIGRPEYDNLNQIANVSAEAVYEVVAMAGTCQKRNRITVDEHELPTVNLPAVISLCDDTSVELKVESFSSSTSAFAYLYWNGDDTKRYNDWQTASYEVNASGTYSVTVVDEFGCEATEQANVNGISPINIDLGQPQNACDYELVTLTNPEAANVQSYSWYKASSAGEILLIDNASYDVTESGTYILRMLDNNNCDASGEVVVNIDAAPLLNLGEDISACGNVSLSISPNSLHNRYQWNDNPALASNELLVTQSGNYKLEVWNENGCSAQDDVDVFLLEAPQVNLQDYIGCAGTEFLLAGPSGTYEYFWSTGETTQSINVTNGEYSLHVTDENDCVGTGTSSVVWRPVPKVDLGPDVIICPLELWVLDAGDGYASYDWHNGESSQLVTASLMDTINTVVVTDEFGCHGFDTQTVKHKVAAPLELLNDTSICFSETIWIDAAAGFEQYEWSTGGVFPTIELHEEGIYWLKAFDGCVWATDTMQLKVYPTPVVAALDTTIYAQVVVLANGGTMPYQYAINEDELQESNVFPNLSNGEHIFTVEDLNGCMASDTINLNNILDIEIPPVLTPNGDGYNDTWKIGGLDRMPDTIIRIFDRYGKLLTEYLASDPPWDGKYLGKAVQSDAYWYVIQLMPINKVLKGHLTIKR</sequence>
<dbReference type="EMBL" id="JAENRR010000013">
    <property type="protein sequence ID" value="MBK3517161.1"/>
    <property type="molecule type" value="Genomic_DNA"/>
</dbReference>
<dbReference type="Pfam" id="PF17517">
    <property type="entry name" value="IgGFc_binding"/>
    <property type="match status" value="1"/>
</dbReference>
<dbReference type="PANTHER" id="PTHR46534">
    <property type="entry name" value="IGGFC_BINDING DOMAIN-CONTAINING PROTEIN"/>
    <property type="match status" value="1"/>
</dbReference>
<dbReference type="Pfam" id="PF13585">
    <property type="entry name" value="CHU_C"/>
    <property type="match status" value="1"/>
</dbReference>
<comment type="caution">
    <text evidence="2">The sequence shown here is derived from an EMBL/GenBank/DDBJ whole genome shotgun (WGS) entry which is preliminary data.</text>
</comment>
<protein>
    <submittedName>
        <fullName evidence="2">T9SS type B sorting domain-containing protein</fullName>
    </submittedName>
</protein>